<protein>
    <submittedName>
        <fullName evidence="1">Uncharacterized protein</fullName>
    </submittedName>
</protein>
<dbReference type="HOGENOM" id="CLU_1345579_0_0_1"/>
<reference evidence="2" key="2">
    <citation type="submission" date="2010-04" db="EMBL/GenBank/DDBJ databases">
        <authorList>
            <person name="Buell R."/>
            <person name="Hamilton J."/>
            <person name="Hostetler J."/>
        </authorList>
    </citation>
    <scope>NUCLEOTIDE SEQUENCE [LARGE SCALE GENOMIC DNA]</scope>
    <source>
        <strain evidence="2">DAOM:BR144</strain>
    </source>
</reference>
<dbReference type="Proteomes" id="UP000019132">
    <property type="component" value="Unassembled WGS sequence"/>
</dbReference>
<dbReference type="eggNOG" id="ENOG502RV5Y">
    <property type="taxonomic scope" value="Eukaryota"/>
</dbReference>
<dbReference type="EnsemblProtists" id="PYU1_T007854">
    <property type="protein sequence ID" value="PYU1_T007854"/>
    <property type="gene ID" value="PYU1_G007838"/>
</dbReference>
<reference evidence="1" key="3">
    <citation type="submission" date="2015-02" db="UniProtKB">
        <authorList>
            <consortium name="EnsemblProtists"/>
        </authorList>
    </citation>
    <scope>IDENTIFICATION</scope>
    <source>
        <strain evidence="1">DAOM BR144</strain>
    </source>
</reference>
<evidence type="ECO:0000313" key="1">
    <source>
        <dbReference type="EnsemblProtists" id="PYU1_T007854"/>
    </source>
</evidence>
<accession>K3WSB0</accession>
<proteinExistence type="predicted"/>
<reference evidence="2" key="1">
    <citation type="journal article" date="2010" name="Genome Biol.">
        <title>Genome sequence of the necrotrophic plant pathogen Pythium ultimum reveals original pathogenicity mechanisms and effector repertoire.</title>
        <authorList>
            <person name="Levesque C.A."/>
            <person name="Brouwer H."/>
            <person name="Cano L."/>
            <person name="Hamilton J.P."/>
            <person name="Holt C."/>
            <person name="Huitema E."/>
            <person name="Raffaele S."/>
            <person name="Robideau G.P."/>
            <person name="Thines M."/>
            <person name="Win J."/>
            <person name="Zerillo M.M."/>
            <person name="Beakes G.W."/>
            <person name="Boore J.L."/>
            <person name="Busam D."/>
            <person name="Dumas B."/>
            <person name="Ferriera S."/>
            <person name="Fuerstenberg S.I."/>
            <person name="Gachon C.M."/>
            <person name="Gaulin E."/>
            <person name="Govers F."/>
            <person name="Grenville-Briggs L."/>
            <person name="Horner N."/>
            <person name="Hostetler J."/>
            <person name="Jiang R.H."/>
            <person name="Johnson J."/>
            <person name="Krajaejun T."/>
            <person name="Lin H."/>
            <person name="Meijer H.J."/>
            <person name="Moore B."/>
            <person name="Morris P."/>
            <person name="Phuntmart V."/>
            <person name="Puiu D."/>
            <person name="Shetty J."/>
            <person name="Stajich J.E."/>
            <person name="Tripathy S."/>
            <person name="Wawra S."/>
            <person name="van West P."/>
            <person name="Whitty B.R."/>
            <person name="Coutinho P.M."/>
            <person name="Henrissat B."/>
            <person name="Martin F."/>
            <person name="Thomas P.D."/>
            <person name="Tyler B.M."/>
            <person name="De Vries R.P."/>
            <person name="Kamoun S."/>
            <person name="Yandell M."/>
            <person name="Tisserat N."/>
            <person name="Buell C.R."/>
        </authorList>
    </citation>
    <scope>NUCLEOTIDE SEQUENCE</scope>
    <source>
        <strain evidence="2">DAOM:BR144</strain>
    </source>
</reference>
<evidence type="ECO:0000313" key="2">
    <source>
        <dbReference type="Proteomes" id="UP000019132"/>
    </source>
</evidence>
<dbReference type="VEuPathDB" id="FungiDB:PYU1_G007838"/>
<dbReference type="AlphaFoldDB" id="K3WSB0"/>
<dbReference type="InParanoid" id="K3WSB0"/>
<dbReference type="EMBL" id="GL376617">
    <property type="status" value="NOT_ANNOTATED_CDS"/>
    <property type="molecule type" value="Genomic_DNA"/>
</dbReference>
<keyword evidence="2" id="KW-1185">Reference proteome</keyword>
<organism evidence="1 2">
    <name type="scientific">Globisporangium ultimum (strain ATCC 200006 / CBS 805.95 / DAOM BR144)</name>
    <name type="common">Pythium ultimum</name>
    <dbReference type="NCBI Taxonomy" id="431595"/>
    <lineage>
        <taxon>Eukaryota</taxon>
        <taxon>Sar</taxon>
        <taxon>Stramenopiles</taxon>
        <taxon>Oomycota</taxon>
        <taxon>Peronosporomycetes</taxon>
        <taxon>Pythiales</taxon>
        <taxon>Pythiaceae</taxon>
        <taxon>Globisporangium</taxon>
    </lineage>
</organism>
<name>K3WSB0_GLOUD</name>
<sequence length="204" mass="22912">MTVSVSHALFEKHKKGNEEIIIVNFSVLKFDDDFAATFKAIFEVTWLDMTTTFASRWMVYLIMDEVQAIYQEEGTSSPRIKPSVSWNVVKDVMSDQNLNFRHDEVMGYTKKCLHGASCLLDSQINGTSAIEVFCANLEYLTGCHVGLCVQAIASLNSKYVPMEERQPSSNSFGVGAQGPRWVAVRSPDIHTCGLRAEYPQWCPN</sequence>